<reference evidence="2 3" key="1">
    <citation type="submission" date="2019-05" db="EMBL/GenBank/DDBJ databases">
        <title>Whole genome sequence analysis of broad host range Salmonella enterica bacteriophages.</title>
        <authorList>
            <person name="Bhandare S.G."/>
            <person name="Colavecchio A."/>
            <person name="Emond-Rheault J.-G."/>
            <person name="Hamel J."/>
            <person name="Kukavica-Ibrulj I."/>
            <person name="Boyle B."/>
            <person name="Levesque R.C."/>
            <person name="Goodridge L."/>
        </authorList>
    </citation>
    <scope>NUCLEOTIDE SEQUENCE [LARGE SCALE GENOMIC DNA]</scope>
</reference>
<dbReference type="Proteomes" id="UP000327388">
    <property type="component" value="Segment"/>
</dbReference>
<feature type="region of interest" description="Disordered" evidence="1">
    <location>
        <begin position="1"/>
        <end position="41"/>
    </location>
</feature>
<protein>
    <submittedName>
        <fullName evidence="2">Uncharacterized protein</fullName>
    </submittedName>
</protein>
<dbReference type="EMBL" id="MK947459">
    <property type="protein sequence ID" value="QFG07626.1"/>
    <property type="molecule type" value="Genomic_DNA"/>
</dbReference>
<organism evidence="2 3">
    <name type="scientific">Salmonella phage vB_SenS_SB13</name>
    <dbReference type="NCBI Taxonomy" id="2591135"/>
    <lineage>
        <taxon>Viruses</taxon>
        <taxon>Duplodnaviria</taxon>
        <taxon>Heunggongvirae</taxon>
        <taxon>Uroviricota</taxon>
        <taxon>Caudoviricetes</taxon>
        <taxon>Demerecviridae</taxon>
        <taxon>Markadamsvirinae</taxon>
        <taxon>Epseptimavirus</taxon>
        <taxon>Epseptimavirus SB13</taxon>
    </lineage>
</organism>
<evidence type="ECO:0000313" key="3">
    <source>
        <dbReference type="Proteomes" id="UP000327388"/>
    </source>
</evidence>
<proteinExistence type="predicted"/>
<name>A0A5J6T9K9_9CAUD</name>
<dbReference type="RefSeq" id="YP_009848099.1">
    <property type="nucleotide sequence ID" value="NC_048781.1"/>
</dbReference>
<evidence type="ECO:0000256" key="1">
    <source>
        <dbReference type="SAM" id="MobiDB-lite"/>
    </source>
</evidence>
<evidence type="ECO:0000313" key="2">
    <source>
        <dbReference type="EMBL" id="QFG07626.1"/>
    </source>
</evidence>
<accession>A0A5J6T9K9</accession>
<dbReference type="KEGG" id="vg:55618517"/>
<sequence>MATLTLYMPKSKVGNGKPPRRSLNGTTKELGRTRDNFLAGE</sequence>
<dbReference type="GeneID" id="55618517"/>
<keyword evidence="3" id="KW-1185">Reference proteome</keyword>